<dbReference type="PROSITE" id="PS51163">
    <property type="entry name" value="YRDC"/>
    <property type="match status" value="1"/>
</dbReference>
<dbReference type="InterPro" id="IPR052532">
    <property type="entry name" value="SUA5_domain"/>
</dbReference>
<name>H5UVJ5_9MICO</name>
<dbReference type="PANTHER" id="PTHR42828:SF3">
    <property type="entry name" value="THREONYLCARBAMOYL-AMP SYNTHASE"/>
    <property type="match status" value="1"/>
</dbReference>
<comment type="caution">
    <text evidence="2">The sequence shown here is derived from an EMBL/GenBank/DDBJ whole genome shotgun (WGS) entry which is preliminary data.</text>
</comment>
<keyword evidence="3" id="KW-1185">Reference proteome</keyword>
<dbReference type="AlphaFoldDB" id="H5UVJ5"/>
<protein>
    <recommendedName>
        <fullName evidence="1">YrdC-like domain-containing protein</fullName>
    </recommendedName>
</protein>
<dbReference type="InterPro" id="IPR017945">
    <property type="entry name" value="DHBP_synth_RibB-like_a/b_dom"/>
</dbReference>
<evidence type="ECO:0000259" key="1">
    <source>
        <dbReference type="PROSITE" id="PS51163"/>
    </source>
</evidence>
<gene>
    <name evidence="2" type="ORF">MOPEL_134_00370</name>
</gene>
<dbReference type="EMBL" id="BAFE01000093">
    <property type="protein sequence ID" value="GAB49753.1"/>
    <property type="molecule type" value="Genomic_DNA"/>
</dbReference>
<dbReference type="STRING" id="1089455.MOPEL_134_00370"/>
<dbReference type="RefSeq" id="WP_009483596.1">
    <property type="nucleotide sequence ID" value="NZ_BAFE01000093.1"/>
</dbReference>
<dbReference type="PANTHER" id="PTHR42828">
    <property type="entry name" value="DHBP SYNTHASE RIBB-LIKE ALPHA/BETA DOMAIN-CONTAINING PROTEIN"/>
    <property type="match status" value="1"/>
</dbReference>
<organism evidence="2 3">
    <name type="scientific">Mobilicoccus pelagius NBRC 104925</name>
    <dbReference type="NCBI Taxonomy" id="1089455"/>
    <lineage>
        <taxon>Bacteria</taxon>
        <taxon>Bacillati</taxon>
        <taxon>Actinomycetota</taxon>
        <taxon>Actinomycetes</taxon>
        <taxon>Micrococcales</taxon>
        <taxon>Dermatophilaceae</taxon>
        <taxon>Mobilicoccus</taxon>
    </lineage>
</organism>
<feature type="domain" description="YrdC-like" evidence="1">
    <location>
        <begin position="14"/>
        <end position="200"/>
    </location>
</feature>
<dbReference type="GO" id="GO:0003725">
    <property type="term" value="F:double-stranded RNA binding"/>
    <property type="evidence" value="ECO:0007669"/>
    <property type="project" value="InterPro"/>
</dbReference>
<dbReference type="InterPro" id="IPR006070">
    <property type="entry name" value="Sua5-like_dom"/>
</dbReference>
<dbReference type="Pfam" id="PF01300">
    <property type="entry name" value="Sua5_yciO_yrdC"/>
    <property type="match status" value="1"/>
</dbReference>
<evidence type="ECO:0000313" key="3">
    <source>
        <dbReference type="Proteomes" id="UP000004367"/>
    </source>
</evidence>
<accession>H5UVJ5</accession>
<proteinExistence type="predicted"/>
<sequence length="208" mass="22774">MARQVDVHPVDPQPRVVSRVVQRLRDGEVIAYPTSSGYALGCTIDNVDGRERMIRIRHLRDDHHFTLLCRDFAQLGQVVDVSNAVFRAVKAATPGPYTFILRATPEVPRRLSHPKKHTVGVRISDDPLAQALLAELGEPLLTTTLILSGEDTPMTEGWIVKDELDHLVDIVLDTGECGAEPTTVVDLSTGTAEVLRHGAGDASPFEID</sequence>
<dbReference type="Proteomes" id="UP000004367">
    <property type="component" value="Unassembled WGS sequence"/>
</dbReference>
<dbReference type="OrthoDB" id="9781656at2"/>
<dbReference type="SUPFAM" id="SSF55821">
    <property type="entry name" value="YrdC/RibB"/>
    <property type="match status" value="1"/>
</dbReference>
<reference evidence="2 3" key="1">
    <citation type="submission" date="2012-02" db="EMBL/GenBank/DDBJ databases">
        <title>Whole genome shotgun sequence of Mobilicoccus pelagius NBRC 104925.</title>
        <authorList>
            <person name="Yoshida Y."/>
            <person name="Hosoyama A."/>
            <person name="Tsuchikane K."/>
            <person name="Katsumata H."/>
            <person name="Yamazaki S."/>
            <person name="Fujita N."/>
        </authorList>
    </citation>
    <scope>NUCLEOTIDE SEQUENCE [LARGE SCALE GENOMIC DNA]</scope>
    <source>
        <strain evidence="2 3">NBRC 104925</strain>
    </source>
</reference>
<dbReference type="eggNOG" id="COG0009">
    <property type="taxonomic scope" value="Bacteria"/>
</dbReference>
<evidence type="ECO:0000313" key="2">
    <source>
        <dbReference type="EMBL" id="GAB49753.1"/>
    </source>
</evidence>
<dbReference type="Gene3D" id="3.90.870.10">
    <property type="entry name" value="DHBP synthase"/>
    <property type="match status" value="1"/>
</dbReference>
<dbReference type="NCBIfam" id="TIGR00057">
    <property type="entry name" value="L-threonylcarbamoyladenylate synthase"/>
    <property type="match status" value="1"/>
</dbReference>